<dbReference type="PANTHER" id="PTHR24252:SF7">
    <property type="entry name" value="HYALIN"/>
    <property type="match status" value="1"/>
</dbReference>
<dbReference type="Gene3D" id="2.40.10.10">
    <property type="entry name" value="Trypsin-like serine proteases"/>
    <property type="match status" value="1"/>
</dbReference>
<comment type="caution">
    <text evidence="8">The sequence shown here is derived from an EMBL/GenBank/DDBJ whole genome shotgun (WGS) entry which is preliminary data.</text>
</comment>
<keyword evidence="6" id="KW-0812">Transmembrane</keyword>
<proteinExistence type="predicted"/>
<feature type="transmembrane region" description="Helical" evidence="6">
    <location>
        <begin position="52"/>
        <end position="73"/>
    </location>
</feature>
<evidence type="ECO:0000256" key="1">
    <source>
        <dbReference type="ARBA" id="ARBA00022670"/>
    </source>
</evidence>
<dbReference type="Proteomes" id="UP001286313">
    <property type="component" value="Unassembled WGS sequence"/>
</dbReference>
<gene>
    <name evidence="8" type="ORF">Pcinc_017045</name>
</gene>
<evidence type="ECO:0000313" key="8">
    <source>
        <dbReference type="EMBL" id="KAK3878317.1"/>
    </source>
</evidence>
<dbReference type="InterPro" id="IPR018114">
    <property type="entry name" value="TRYPSIN_HIS"/>
</dbReference>
<dbReference type="GO" id="GO:0004252">
    <property type="term" value="F:serine-type endopeptidase activity"/>
    <property type="evidence" value="ECO:0007669"/>
    <property type="project" value="InterPro"/>
</dbReference>
<dbReference type="PROSITE" id="PS00135">
    <property type="entry name" value="TRYPSIN_SER"/>
    <property type="match status" value="1"/>
</dbReference>
<dbReference type="Pfam" id="PF00089">
    <property type="entry name" value="Trypsin"/>
    <property type="match status" value="1"/>
</dbReference>
<dbReference type="InterPro" id="IPR001314">
    <property type="entry name" value="Peptidase_S1A"/>
</dbReference>
<accession>A0AAE1KP54</accession>
<dbReference type="InterPro" id="IPR043504">
    <property type="entry name" value="Peptidase_S1_PA_chymotrypsin"/>
</dbReference>
<evidence type="ECO:0000256" key="2">
    <source>
        <dbReference type="ARBA" id="ARBA00022801"/>
    </source>
</evidence>
<evidence type="ECO:0000256" key="3">
    <source>
        <dbReference type="ARBA" id="ARBA00022825"/>
    </source>
</evidence>
<evidence type="ECO:0000256" key="6">
    <source>
        <dbReference type="SAM" id="Phobius"/>
    </source>
</evidence>
<evidence type="ECO:0000256" key="5">
    <source>
        <dbReference type="RuleBase" id="RU363034"/>
    </source>
</evidence>
<dbReference type="PROSITE" id="PS00134">
    <property type="entry name" value="TRYPSIN_HIS"/>
    <property type="match status" value="1"/>
</dbReference>
<evidence type="ECO:0000313" key="9">
    <source>
        <dbReference type="Proteomes" id="UP001286313"/>
    </source>
</evidence>
<dbReference type="GO" id="GO:0006508">
    <property type="term" value="P:proteolysis"/>
    <property type="evidence" value="ECO:0007669"/>
    <property type="project" value="UniProtKB-KW"/>
</dbReference>
<dbReference type="InterPro" id="IPR033116">
    <property type="entry name" value="TRYPSIN_SER"/>
</dbReference>
<reference evidence="8" key="1">
    <citation type="submission" date="2023-10" db="EMBL/GenBank/DDBJ databases">
        <title>Genome assemblies of two species of porcelain crab, Petrolisthes cinctipes and Petrolisthes manimaculis (Anomura: Porcellanidae).</title>
        <authorList>
            <person name="Angst P."/>
        </authorList>
    </citation>
    <scope>NUCLEOTIDE SEQUENCE</scope>
    <source>
        <strain evidence="8">PB745_01</strain>
        <tissue evidence="8">Gill</tissue>
    </source>
</reference>
<evidence type="ECO:0000259" key="7">
    <source>
        <dbReference type="PROSITE" id="PS50240"/>
    </source>
</evidence>
<keyword evidence="4" id="KW-1015">Disulfide bond</keyword>
<keyword evidence="6" id="KW-1133">Transmembrane helix</keyword>
<dbReference type="FunFam" id="2.40.10.10:FF:000006">
    <property type="entry name" value="Serine proteinase stubble"/>
    <property type="match status" value="1"/>
</dbReference>
<dbReference type="InterPro" id="IPR001254">
    <property type="entry name" value="Trypsin_dom"/>
</dbReference>
<feature type="domain" description="Peptidase S1" evidence="7">
    <location>
        <begin position="112"/>
        <end position="346"/>
    </location>
</feature>
<keyword evidence="2 5" id="KW-0378">Hydrolase</keyword>
<dbReference type="PRINTS" id="PR00722">
    <property type="entry name" value="CHYMOTRYPSIN"/>
</dbReference>
<organism evidence="8 9">
    <name type="scientific">Petrolisthes cinctipes</name>
    <name type="common">Flat porcelain crab</name>
    <dbReference type="NCBI Taxonomy" id="88211"/>
    <lineage>
        <taxon>Eukaryota</taxon>
        <taxon>Metazoa</taxon>
        <taxon>Ecdysozoa</taxon>
        <taxon>Arthropoda</taxon>
        <taxon>Crustacea</taxon>
        <taxon>Multicrustacea</taxon>
        <taxon>Malacostraca</taxon>
        <taxon>Eumalacostraca</taxon>
        <taxon>Eucarida</taxon>
        <taxon>Decapoda</taxon>
        <taxon>Pleocyemata</taxon>
        <taxon>Anomura</taxon>
        <taxon>Galatheoidea</taxon>
        <taxon>Porcellanidae</taxon>
        <taxon>Petrolisthes</taxon>
    </lineage>
</organism>
<dbReference type="EMBL" id="JAWQEG010001562">
    <property type="protein sequence ID" value="KAK3878317.1"/>
    <property type="molecule type" value="Genomic_DNA"/>
</dbReference>
<keyword evidence="9" id="KW-1185">Reference proteome</keyword>
<keyword evidence="6" id="KW-0472">Membrane</keyword>
<sequence>MERSVERWVCKGQENGREARYGVECEGQRDVKVQLPTKATCIYSPIPNSYSVVAFFIMWLFSRVLLACCLVLLTHLSRPVQGANDPRLRLRGSCDTVCRGQKCGQVNREPRVVGGAPTVPHQYPWLASLFYRGKLYCAASLVSDTYLITAAHCIKRVTMSRVEIVLGHYNKTNLREASRATRKVGSWWAHPNFDRRSYNNDIGVIKLDTPVVMNKYVSPVCLPSQTTTETYAGKTGIVAGWGRLEENGEPAKVLREVRVPIMTNSECKTKKYKPHEITDTMMCAGYDTGKIDACQGDSGGPLLFSNGTNIQVIGIVSWGQGCAREKYPGVYTRISAYWDFINSHIYKEGCFCPSQ</sequence>
<dbReference type="SMART" id="SM00020">
    <property type="entry name" value="Tryp_SPc"/>
    <property type="match status" value="1"/>
</dbReference>
<dbReference type="PANTHER" id="PTHR24252">
    <property type="entry name" value="ACROSIN-RELATED"/>
    <property type="match status" value="1"/>
</dbReference>
<protein>
    <recommendedName>
        <fullName evidence="7">Peptidase S1 domain-containing protein</fullName>
    </recommendedName>
</protein>
<dbReference type="PROSITE" id="PS50240">
    <property type="entry name" value="TRYPSIN_DOM"/>
    <property type="match status" value="1"/>
</dbReference>
<evidence type="ECO:0000256" key="4">
    <source>
        <dbReference type="ARBA" id="ARBA00023157"/>
    </source>
</evidence>
<dbReference type="AlphaFoldDB" id="A0AAE1KP54"/>
<dbReference type="SUPFAM" id="SSF50494">
    <property type="entry name" value="Trypsin-like serine proteases"/>
    <property type="match status" value="1"/>
</dbReference>
<name>A0AAE1KP54_PETCI</name>
<keyword evidence="3 5" id="KW-0720">Serine protease</keyword>
<dbReference type="CDD" id="cd00190">
    <property type="entry name" value="Tryp_SPc"/>
    <property type="match status" value="1"/>
</dbReference>
<dbReference type="InterPro" id="IPR009003">
    <property type="entry name" value="Peptidase_S1_PA"/>
</dbReference>
<keyword evidence="1 5" id="KW-0645">Protease</keyword>